<keyword evidence="2" id="KW-1133">Transmembrane helix</keyword>
<feature type="transmembrane region" description="Helical" evidence="2">
    <location>
        <begin position="210"/>
        <end position="232"/>
    </location>
</feature>
<evidence type="ECO:0000256" key="1">
    <source>
        <dbReference type="ARBA" id="ARBA00004141"/>
    </source>
</evidence>
<dbReference type="SUPFAM" id="SSF103473">
    <property type="entry name" value="MFS general substrate transporter"/>
    <property type="match status" value="1"/>
</dbReference>
<protein>
    <submittedName>
        <fullName evidence="5">MFS domain-containing protein</fullName>
    </submittedName>
</protein>
<dbReference type="Proteomes" id="UP000025227">
    <property type="component" value="Unplaced"/>
</dbReference>
<comment type="subcellular location">
    <subcellularLocation>
        <location evidence="1">Membrane</location>
        <topology evidence="1">Multi-pass membrane protein</topology>
    </subcellularLocation>
</comment>
<dbReference type="GO" id="GO:0022857">
    <property type="term" value="F:transmembrane transporter activity"/>
    <property type="evidence" value="ECO:0007669"/>
    <property type="project" value="InterPro"/>
</dbReference>
<feature type="domain" description="Major facilitator superfamily (MFS) profile" evidence="3">
    <location>
        <begin position="1"/>
        <end position="398"/>
    </location>
</feature>
<keyword evidence="4" id="KW-1185">Reference proteome</keyword>
<evidence type="ECO:0000313" key="4">
    <source>
        <dbReference type="Proteomes" id="UP000025227"/>
    </source>
</evidence>
<dbReference type="PANTHER" id="PTHR45757:SF11">
    <property type="entry name" value="MAJOR FACILITATOR SUPERFAMILY (MFS) PROFILE DOMAIN-CONTAINING PROTEIN"/>
    <property type="match status" value="1"/>
</dbReference>
<evidence type="ECO:0000256" key="2">
    <source>
        <dbReference type="SAM" id="Phobius"/>
    </source>
</evidence>
<feature type="transmembrane region" description="Helical" evidence="2">
    <location>
        <begin position="151"/>
        <end position="170"/>
    </location>
</feature>
<dbReference type="InterPro" id="IPR036259">
    <property type="entry name" value="MFS_trans_sf"/>
</dbReference>
<accession>A0A7I5E6J3</accession>
<feature type="transmembrane region" description="Helical" evidence="2">
    <location>
        <begin position="339"/>
        <end position="360"/>
    </location>
</feature>
<sequence length="429" mass="46696">MDDVRSEYYQKTANTSDAAPHWLESSARINSLFSAIAIGCLIGTIPGPFLIHRIGVWGTMTTYGALSTFATLAFPFAVRTGFVAVFIMRVLQGIGTSLSSPITGLVASQWSTTKSAGTFVAILSCHIQFCSIFTMPVAGALCETSLGWPSVFYLQGAMSVCTFLAFFLHYRDDPRVHRNVSPTEVAKIIKGKQGQEKGAAPYRAIATDPCILAIWISNLGNFVGFQIFLLYGPTYINKVLHYNVRSTGFTTALPYILSATGKFIVGPISDRATCVSDKWRLVLFATSSYGVMGLSFLSLVFVKTPALAQTAYTLAIVASGWNAVGTLKGAQMVARQHVHIVMAVTSFLLCVTVLLIPVAVNAVCPDNTPEQWSRLFFGISVIVIASVIPFVFLARSDPAPWTGNKIHAPLEKINIERREEMRSDCMQQC</sequence>
<dbReference type="Pfam" id="PF07690">
    <property type="entry name" value="MFS_1"/>
    <property type="match status" value="1"/>
</dbReference>
<dbReference type="PROSITE" id="PS50850">
    <property type="entry name" value="MFS"/>
    <property type="match status" value="1"/>
</dbReference>
<evidence type="ECO:0000259" key="3">
    <source>
        <dbReference type="PROSITE" id="PS50850"/>
    </source>
</evidence>
<dbReference type="OrthoDB" id="2985014at2759"/>
<keyword evidence="2" id="KW-0472">Membrane</keyword>
<reference evidence="5" key="1">
    <citation type="submission" date="2020-12" db="UniProtKB">
        <authorList>
            <consortium name="WormBaseParasite"/>
        </authorList>
    </citation>
    <scope>IDENTIFICATION</scope>
    <source>
        <strain evidence="5">MHco3</strain>
    </source>
</reference>
<dbReference type="GO" id="GO:0016020">
    <property type="term" value="C:membrane"/>
    <property type="evidence" value="ECO:0007669"/>
    <property type="project" value="UniProtKB-SubCell"/>
</dbReference>
<dbReference type="PANTHER" id="PTHR45757">
    <property type="entry name" value="PROTEIN CBG23364-RELATED"/>
    <property type="match status" value="1"/>
</dbReference>
<feature type="transmembrane region" description="Helical" evidence="2">
    <location>
        <begin position="372"/>
        <end position="394"/>
    </location>
</feature>
<feature type="transmembrane region" description="Helical" evidence="2">
    <location>
        <begin position="119"/>
        <end position="139"/>
    </location>
</feature>
<dbReference type="OMA" id="KMIFFAA"/>
<feature type="transmembrane region" description="Helical" evidence="2">
    <location>
        <begin position="252"/>
        <end position="269"/>
    </location>
</feature>
<keyword evidence="2" id="KW-0812">Transmembrane</keyword>
<dbReference type="AlphaFoldDB" id="A0A7I5E6J3"/>
<feature type="transmembrane region" description="Helical" evidence="2">
    <location>
        <begin position="307"/>
        <end position="327"/>
    </location>
</feature>
<evidence type="ECO:0000313" key="5">
    <source>
        <dbReference type="WBParaSite" id="HCON_00029920-00001"/>
    </source>
</evidence>
<name>A0A7I5E6J3_HAECO</name>
<organism evidence="4 5">
    <name type="scientific">Haemonchus contortus</name>
    <name type="common">Barber pole worm</name>
    <dbReference type="NCBI Taxonomy" id="6289"/>
    <lineage>
        <taxon>Eukaryota</taxon>
        <taxon>Metazoa</taxon>
        <taxon>Ecdysozoa</taxon>
        <taxon>Nematoda</taxon>
        <taxon>Chromadorea</taxon>
        <taxon>Rhabditida</taxon>
        <taxon>Rhabditina</taxon>
        <taxon>Rhabditomorpha</taxon>
        <taxon>Strongyloidea</taxon>
        <taxon>Trichostrongylidae</taxon>
        <taxon>Haemonchus</taxon>
    </lineage>
</organism>
<proteinExistence type="predicted"/>
<feature type="transmembrane region" description="Helical" evidence="2">
    <location>
        <begin position="32"/>
        <end position="51"/>
    </location>
</feature>
<dbReference type="InterPro" id="IPR011701">
    <property type="entry name" value="MFS"/>
</dbReference>
<dbReference type="WBParaSite" id="HCON_00029920-00001">
    <property type="protein sequence ID" value="HCON_00029920-00001"/>
    <property type="gene ID" value="HCON_00029920"/>
</dbReference>
<dbReference type="Gene3D" id="1.20.1250.20">
    <property type="entry name" value="MFS general substrate transporter like domains"/>
    <property type="match status" value="2"/>
</dbReference>
<feature type="transmembrane region" description="Helical" evidence="2">
    <location>
        <begin position="63"/>
        <end position="87"/>
    </location>
</feature>
<dbReference type="InterPro" id="IPR020846">
    <property type="entry name" value="MFS_dom"/>
</dbReference>
<feature type="transmembrane region" description="Helical" evidence="2">
    <location>
        <begin position="281"/>
        <end position="301"/>
    </location>
</feature>